<sequence length="400" mass="45386">MKKLVILIAGFLLVGLFFGYLVSLDSGYVLFSWANYTLETSFWFFNIMLAAFFISAYLVLRFVLLLIGSDWRINEWRKQKRSIRGQRQTTRGFLSLAQGQWRTAERQLTQAAALGDNPLINYLGAARAAYEKGDMDKSDHWLKEAAHSTKGAELAVAITQIQLLISRGQTEQALAVVLRLRKQHPKHKHLLKMHIKVLRELEDWVGLKDLLPTVRKLAKLIPQDKLKELEEKVVIQLMQRAAKSHTSGSSATAGQAELIKEIYNDAPRSVRLSVDVLSYYVDLLLLLKQPGKAEQVLRTALPSVWHDKLIDLYGRIQGDDQDRQLLFAEQQLQERTNDPMLLLALGRIANRAGNEEKAQEYLEAASRIKALPEVHTELGYLLTKRGSFEGACEHFNKALA</sequence>
<keyword evidence="4" id="KW-1003">Cell membrane</keyword>
<dbReference type="GO" id="GO:0006779">
    <property type="term" value="P:porphyrin-containing compound biosynthetic process"/>
    <property type="evidence" value="ECO:0007669"/>
    <property type="project" value="UniProtKB-KW"/>
</dbReference>
<dbReference type="SUPFAM" id="SSF48452">
    <property type="entry name" value="TPR-like"/>
    <property type="match status" value="1"/>
</dbReference>
<dbReference type="AlphaFoldDB" id="R4YVA8"/>
<evidence type="ECO:0000256" key="6">
    <source>
        <dbReference type="ARBA" id="ARBA00022692"/>
    </source>
</evidence>
<evidence type="ECO:0000256" key="3">
    <source>
        <dbReference type="ARBA" id="ARBA00004744"/>
    </source>
</evidence>
<comment type="function">
    <text evidence="1">Involved in a late step of protoheme IX synthesis.</text>
</comment>
<dbReference type="GO" id="GO:0005886">
    <property type="term" value="C:plasma membrane"/>
    <property type="evidence" value="ECO:0007669"/>
    <property type="project" value="UniProtKB-SubCell"/>
</dbReference>
<gene>
    <name evidence="12" type="primary">hemY</name>
    <name evidence="12" type="ORF">OLEAN_C36980</name>
</gene>
<organism evidence="12 13">
    <name type="scientific">Oleispira antarctica RB-8</name>
    <dbReference type="NCBI Taxonomy" id="698738"/>
    <lineage>
        <taxon>Bacteria</taxon>
        <taxon>Pseudomonadati</taxon>
        <taxon>Pseudomonadota</taxon>
        <taxon>Gammaproteobacteria</taxon>
        <taxon>Oceanospirillales</taxon>
        <taxon>Oceanospirillaceae</taxon>
        <taxon>Oleispira</taxon>
    </lineage>
</organism>
<evidence type="ECO:0000256" key="10">
    <source>
        <dbReference type="SAM" id="Phobius"/>
    </source>
</evidence>
<comment type="pathway">
    <text evidence="3">Porphyrin-containing compound metabolism; protoheme biosynthesis.</text>
</comment>
<evidence type="ECO:0000256" key="9">
    <source>
        <dbReference type="ARBA" id="ARBA00023244"/>
    </source>
</evidence>
<dbReference type="GO" id="GO:0042168">
    <property type="term" value="P:heme metabolic process"/>
    <property type="evidence" value="ECO:0007669"/>
    <property type="project" value="InterPro"/>
</dbReference>
<proteinExistence type="predicted"/>
<evidence type="ECO:0000313" key="13">
    <source>
        <dbReference type="Proteomes" id="UP000032749"/>
    </source>
</evidence>
<dbReference type="STRING" id="698738.OLEAN_C36980"/>
<feature type="transmembrane region" description="Helical" evidence="10">
    <location>
        <begin position="43"/>
        <end position="68"/>
    </location>
</feature>
<evidence type="ECO:0000256" key="5">
    <source>
        <dbReference type="ARBA" id="ARBA00022519"/>
    </source>
</evidence>
<accession>R4YVA8</accession>
<reference evidence="12 13" key="1">
    <citation type="journal article" date="2013" name="Nat. Commun.">
        <title>Genome sequence and functional genomic analysis of the oil-degrading bacterium Oleispira antarctica.</title>
        <authorList>
            <person name="Kube M."/>
            <person name="Chernikova T.N."/>
            <person name="Al-Ramahi Y."/>
            <person name="Beloqui A."/>
            <person name="Lopez-Cortez N."/>
            <person name="Guazzaroni M.E."/>
            <person name="Heipieper H.J."/>
            <person name="Klages S."/>
            <person name="Kotsyurbenko O.R."/>
            <person name="Langer I."/>
            <person name="Nechitaylo T.Y."/>
            <person name="Lunsdorf H."/>
            <person name="Fernandez M."/>
            <person name="Juarez S."/>
            <person name="Ciordia S."/>
            <person name="Singer A."/>
            <person name="Kagan O."/>
            <person name="Egorova O."/>
            <person name="Petit P.A."/>
            <person name="Stogios P."/>
            <person name="Kim Y."/>
            <person name="Tchigvintsev A."/>
            <person name="Flick R."/>
            <person name="Denaro R."/>
            <person name="Genovese M."/>
            <person name="Albar J.P."/>
            <person name="Reva O.N."/>
            <person name="Martinez-Gomariz M."/>
            <person name="Tran H."/>
            <person name="Ferrer M."/>
            <person name="Savchenko A."/>
            <person name="Yakunin A.F."/>
            <person name="Yakimov M.M."/>
            <person name="Golyshina O.V."/>
            <person name="Reinhardt R."/>
            <person name="Golyshin P.N."/>
        </authorList>
    </citation>
    <scope>NUCLEOTIDE SEQUENCE [LARGE SCALE GENOMIC DNA]</scope>
</reference>
<keyword evidence="9" id="KW-0627">Porphyrin biosynthesis</keyword>
<evidence type="ECO:0000256" key="2">
    <source>
        <dbReference type="ARBA" id="ARBA00004429"/>
    </source>
</evidence>
<evidence type="ECO:0000256" key="1">
    <source>
        <dbReference type="ARBA" id="ARBA00002962"/>
    </source>
</evidence>
<keyword evidence="6 10" id="KW-0812">Transmembrane</keyword>
<dbReference type="InterPro" id="IPR010817">
    <property type="entry name" value="HemY_N"/>
</dbReference>
<name>R4YVA8_OLEAN</name>
<dbReference type="InterPro" id="IPR005254">
    <property type="entry name" value="Heme_biosyn_assoc_TPR_pro"/>
</dbReference>
<evidence type="ECO:0000259" key="11">
    <source>
        <dbReference type="Pfam" id="PF07219"/>
    </source>
</evidence>
<evidence type="ECO:0000256" key="7">
    <source>
        <dbReference type="ARBA" id="ARBA00022989"/>
    </source>
</evidence>
<keyword evidence="5" id="KW-0997">Cell inner membrane</keyword>
<comment type="subcellular location">
    <subcellularLocation>
        <location evidence="2">Cell inner membrane</location>
        <topology evidence="2">Multi-pass membrane protein</topology>
    </subcellularLocation>
</comment>
<evidence type="ECO:0000256" key="8">
    <source>
        <dbReference type="ARBA" id="ARBA00023136"/>
    </source>
</evidence>
<dbReference type="InterPro" id="IPR011990">
    <property type="entry name" value="TPR-like_helical_dom_sf"/>
</dbReference>
<keyword evidence="8 10" id="KW-0472">Membrane</keyword>
<dbReference type="Pfam" id="PF07219">
    <property type="entry name" value="HemY_N"/>
    <property type="match status" value="1"/>
</dbReference>
<keyword evidence="13" id="KW-1185">Reference proteome</keyword>
<evidence type="ECO:0000256" key="4">
    <source>
        <dbReference type="ARBA" id="ARBA00022475"/>
    </source>
</evidence>
<dbReference type="KEGG" id="oai:OLEAN_C36980"/>
<dbReference type="NCBIfam" id="TIGR00540">
    <property type="entry name" value="TPR_hemY_coli"/>
    <property type="match status" value="1"/>
</dbReference>
<dbReference type="OrthoDB" id="7053339at2"/>
<dbReference type="Pfam" id="PF13181">
    <property type="entry name" value="TPR_8"/>
    <property type="match status" value="1"/>
</dbReference>
<dbReference type="PROSITE" id="PS50293">
    <property type="entry name" value="TPR_REGION"/>
    <property type="match status" value="1"/>
</dbReference>
<evidence type="ECO:0000313" key="12">
    <source>
        <dbReference type="EMBL" id="CCK77874.1"/>
    </source>
</evidence>
<keyword evidence="7 10" id="KW-1133">Transmembrane helix</keyword>
<dbReference type="InterPro" id="IPR019734">
    <property type="entry name" value="TPR_rpt"/>
</dbReference>
<protein>
    <submittedName>
        <fullName evidence="12">Uncharacterized enzyme of heme biosynthesis</fullName>
    </submittedName>
</protein>
<dbReference type="EMBL" id="FO203512">
    <property type="protein sequence ID" value="CCK77874.1"/>
    <property type="molecule type" value="Genomic_DNA"/>
</dbReference>
<dbReference type="Gene3D" id="1.25.40.10">
    <property type="entry name" value="Tetratricopeptide repeat domain"/>
    <property type="match status" value="2"/>
</dbReference>
<dbReference type="HOGENOM" id="CLU_037501_2_1_6"/>
<feature type="domain" description="HemY N-terminal" evidence="11">
    <location>
        <begin position="27"/>
        <end position="133"/>
    </location>
</feature>
<dbReference type="Proteomes" id="UP000032749">
    <property type="component" value="Chromosome"/>
</dbReference>
<dbReference type="UniPathway" id="UPA00252"/>